<feature type="compositionally biased region" description="Basic residues" evidence="1">
    <location>
        <begin position="195"/>
        <end position="204"/>
    </location>
</feature>
<evidence type="ECO:0000313" key="2">
    <source>
        <dbReference type="EMBL" id="KAF7297183.1"/>
    </source>
</evidence>
<sequence length="298" mass="32598">MAAGNLKPPTTNLLSHDERRRIIHSVRKIGAITGSTPIVQDELHLLPAMEIILPALARRSSKREGVVMPSETSSLDTELGKKVEVQHRPPIAKLCLAPDLRNSISDITRLRLILTLTQPTAQSSSSTDTHEDDDDADSVLQQSLNILISTTPSDSEHAARRKKMVKLGQILGHSVPSAAAFPSAMPDRSRACDRTKRHSRRRSRSVPPPSAYPFAETKSGPTKLVRKPSVEQKPLPALTVDIISRPRPLIPMSGPCPPSKNSYAELRSRQSTVSSLSKASYGLKRRARETSSHNTSES</sequence>
<dbReference type="Proteomes" id="UP000636479">
    <property type="component" value="Unassembled WGS sequence"/>
</dbReference>
<dbReference type="GeneID" id="59348646"/>
<evidence type="ECO:0000313" key="3">
    <source>
        <dbReference type="Proteomes" id="UP000636479"/>
    </source>
</evidence>
<keyword evidence="3" id="KW-1185">Reference proteome</keyword>
<protein>
    <submittedName>
        <fullName evidence="2">Uncharacterized protein</fullName>
    </submittedName>
</protein>
<organism evidence="2 3">
    <name type="scientific">Mycena indigotica</name>
    <dbReference type="NCBI Taxonomy" id="2126181"/>
    <lineage>
        <taxon>Eukaryota</taxon>
        <taxon>Fungi</taxon>
        <taxon>Dikarya</taxon>
        <taxon>Basidiomycota</taxon>
        <taxon>Agaricomycotina</taxon>
        <taxon>Agaricomycetes</taxon>
        <taxon>Agaricomycetidae</taxon>
        <taxon>Agaricales</taxon>
        <taxon>Marasmiineae</taxon>
        <taxon>Mycenaceae</taxon>
        <taxon>Mycena</taxon>
    </lineage>
</organism>
<dbReference type="OrthoDB" id="3215907at2759"/>
<gene>
    <name evidence="2" type="ORF">MIND_00951400</name>
</gene>
<proteinExistence type="predicted"/>
<evidence type="ECO:0000256" key="1">
    <source>
        <dbReference type="SAM" id="MobiDB-lite"/>
    </source>
</evidence>
<dbReference type="AlphaFoldDB" id="A0A8H6W0K6"/>
<name>A0A8H6W0K6_9AGAR</name>
<feature type="region of interest" description="Disordered" evidence="1">
    <location>
        <begin position="246"/>
        <end position="298"/>
    </location>
</feature>
<dbReference type="EMBL" id="JACAZF010000008">
    <property type="protein sequence ID" value="KAF7297183.1"/>
    <property type="molecule type" value="Genomic_DNA"/>
</dbReference>
<reference evidence="2" key="1">
    <citation type="submission" date="2020-05" db="EMBL/GenBank/DDBJ databases">
        <title>Mycena genomes resolve the evolution of fungal bioluminescence.</title>
        <authorList>
            <person name="Tsai I.J."/>
        </authorList>
    </citation>
    <scope>NUCLEOTIDE SEQUENCE</scope>
    <source>
        <strain evidence="2">171206Taipei</strain>
    </source>
</reference>
<comment type="caution">
    <text evidence="2">The sequence shown here is derived from an EMBL/GenBank/DDBJ whole genome shotgun (WGS) entry which is preliminary data.</text>
</comment>
<feature type="region of interest" description="Disordered" evidence="1">
    <location>
        <begin position="178"/>
        <end position="227"/>
    </location>
</feature>
<accession>A0A8H6W0K6</accession>
<dbReference type="RefSeq" id="XP_037217542.1">
    <property type="nucleotide sequence ID" value="XM_037366130.1"/>
</dbReference>
<feature type="compositionally biased region" description="Polar residues" evidence="1">
    <location>
        <begin position="269"/>
        <end position="278"/>
    </location>
</feature>